<evidence type="ECO:0000256" key="5">
    <source>
        <dbReference type="ARBA" id="ARBA00023242"/>
    </source>
</evidence>
<organism evidence="9">
    <name type="scientific">Arabidopsis lyrata subsp. lyrata</name>
    <name type="common">Lyre-leaved rock-cress</name>
    <dbReference type="NCBI Taxonomy" id="81972"/>
    <lineage>
        <taxon>Eukaryota</taxon>
        <taxon>Viridiplantae</taxon>
        <taxon>Streptophyta</taxon>
        <taxon>Embryophyta</taxon>
        <taxon>Tracheophyta</taxon>
        <taxon>Spermatophyta</taxon>
        <taxon>Magnoliopsida</taxon>
        <taxon>eudicotyledons</taxon>
        <taxon>Gunneridae</taxon>
        <taxon>Pentapetalae</taxon>
        <taxon>rosids</taxon>
        <taxon>malvids</taxon>
        <taxon>Brassicales</taxon>
        <taxon>Brassicaceae</taxon>
        <taxon>Camelineae</taxon>
        <taxon>Arabidopsis</taxon>
    </lineage>
</organism>
<dbReference type="SMART" id="SM00432">
    <property type="entry name" value="MADS"/>
    <property type="match status" value="1"/>
</dbReference>
<keyword evidence="6" id="KW-0472">Membrane</keyword>
<evidence type="ECO:0000256" key="1">
    <source>
        <dbReference type="ARBA" id="ARBA00004123"/>
    </source>
</evidence>
<keyword evidence="4" id="KW-0804">Transcription</keyword>
<dbReference type="Gene3D" id="3.40.1810.10">
    <property type="entry name" value="Transcription factor, MADS-box"/>
    <property type="match status" value="1"/>
</dbReference>
<dbReference type="PRINTS" id="PR00404">
    <property type="entry name" value="MADSDOMAIN"/>
</dbReference>
<dbReference type="Gramene" id="scaffold_700339.1">
    <property type="protein sequence ID" value="scaffold_700339.1"/>
    <property type="gene ID" value="scaffold_700339.1"/>
</dbReference>
<dbReference type="InterPro" id="IPR050142">
    <property type="entry name" value="MADS-box/MEF2_TF"/>
</dbReference>
<gene>
    <name evidence="8" type="ORF">ARALYDRAFT_912597</name>
</gene>
<keyword evidence="6" id="KW-1133">Transmembrane helix</keyword>
<dbReference type="SUPFAM" id="SSF55455">
    <property type="entry name" value="SRF-like"/>
    <property type="match status" value="1"/>
</dbReference>
<keyword evidence="9" id="KW-1185">Reference proteome</keyword>
<evidence type="ECO:0000256" key="3">
    <source>
        <dbReference type="ARBA" id="ARBA00023125"/>
    </source>
</evidence>
<dbReference type="GO" id="GO:0005634">
    <property type="term" value="C:nucleus"/>
    <property type="evidence" value="ECO:0007669"/>
    <property type="project" value="UniProtKB-SubCell"/>
</dbReference>
<comment type="subcellular location">
    <subcellularLocation>
        <location evidence="1">Nucleus</location>
    </subcellularLocation>
</comment>
<evidence type="ECO:0000259" key="7">
    <source>
        <dbReference type="PROSITE" id="PS50066"/>
    </source>
</evidence>
<evidence type="ECO:0000256" key="6">
    <source>
        <dbReference type="SAM" id="Phobius"/>
    </source>
</evidence>
<dbReference type="GO" id="GO:0046983">
    <property type="term" value="F:protein dimerization activity"/>
    <property type="evidence" value="ECO:0007669"/>
    <property type="project" value="InterPro"/>
</dbReference>
<dbReference type="EMBL" id="GL348719">
    <property type="protein sequence ID" value="EFH43208.1"/>
    <property type="molecule type" value="Genomic_DNA"/>
</dbReference>
<dbReference type="Pfam" id="PF00319">
    <property type="entry name" value="SRF-TF"/>
    <property type="match status" value="1"/>
</dbReference>
<dbReference type="PANTHER" id="PTHR48019">
    <property type="entry name" value="SERUM RESPONSE FACTOR HOMOLOG"/>
    <property type="match status" value="1"/>
</dbReference>
<dbReference type="Proteomes" id="UP000008694">
    <property type="component" value="Unassembled WGS sequence"/>
</dbReference>
<evidence type="ECO:0000313" key="9">
    <source>
        <dbReference type="Proteomes" id="UP000008694"/>
    </source>
</evidence>
<dbReference type="AlphaFoldDB" id="D7MAM5"/>
<reference evidence="9" key="1">
    <citation type="journal article" date="2011" name="Nat. Genet.">
        <title>The Arabidopsis lyrata genome sequence and the basis of rapid genome size change.</title>
        <authorList>
            <person name="Hu T.T."/>
            <person name="Pattyn P."/>
            <person name="Bakker E.G."/>
            <person name="Cao J."/>
            <person name="Cheng J.-F."/>
            <person name="Clark R.M."/>
            <person name="Fahlgren N."/>
            <person name="Fawcett J.A."/>
            <person name="Grimwood J."/>
            <person name="Gundlach H."/>
            <person name="Haberer G."/>
            <person name="Hollister J.D."/>
            <person name="Ossowski S."/>
            <person name="Ottilar R.P."/>
            <person name="Salamov A.A."/>
            <person name="Schneeberger K."/>
            <person name="Spannagl M."/>
            <person name="Wang X."/>
            <person name="Yang L."/>
            <person name="Nasrallah M.E."/>
            <person name="Bergelson J."/>
            <person name="Carrington J.C."/>
            <person name="Gaut B.S."/>
            <person name="Schmutz J."/>
            <person name="Mayer K.F.X."/>
            <person name="Van de Peer Y."/>
            <person name="Grigoriev I.V."/>
            <person name="Nordborg M."/>
            <person name="Weigel D."/>
            <person name="Guo Y.-L."/>
        </authorList>
    </citation>
    <scope>NUCLEOTIDE SEQUENCE [LARGE SCALE GENOMIC DNA]</scope>
    <source>
        <strain evidence="9">cv. MN47</strain>
    </source>
</reference>
<keyword evidence="6" id="KW-0812">Transmembrane</keyword>
<feature type="transmembrane region" description="Helical" evidence="6">
    <location>
        <begin position="32"/>
        <end position="50"/>
    </location>
</feature>
<dbReference type="eggNOG" id="KOG0014">
    <property type="taxonomic scope" value="Eukaryota"/>
</dbReference>
<sequence>MGRVKIQIKRINDRQQRNIAFAKRKNGLLKKAYELFILCNVPVALILFSPSGKLFVFYAKARYMYINIVSLPKQITFSLSSSSFNSNILLFHHISSINCFVINLI</sequence>
<dbReference type="PROSITE" id="PS50066">
    <property type="entry name" value="MADS_BOX_2"/>
    <property type="match status" value="1"/>
</dbReference>
<feature type="domain" description="MADS-box" evidence="7">
    <location>
        <begin position="1"/>
        <end position="61"/>
    </location>
</feature>
<name>D7MAM5_ARALL</name>
<accession>D7MAM5</accession>
<keyword evidence="3" id="KW-0238">DNA-binding</keyword>
<proteinExistence type="predicted"/>
<dbReference type="HOGENOM" id="CLU_053053_13_1_1"/>
<protein>
    <recommendedName>
        <fullName evidence="7">MADS-box domain-containing protein</fullName>
    </recommendedName>
</protein>
<dbReference type="CDD" id="cd00120">
    <property type="entry name" value="MADS"/>
    <property type="match status" value="1"/>
</dbReference>
<evidence type="ECO:0000256" key="4">
    <source>
        <dbReference type="ARBA" id="ARBA00023163"/>
    </source>
</evidence>
<evidence type="ECO:0000313" key="8">
    <source>
        <dbReference type="EMBL" id="EFH43208.1"/>
    </source>
</evidence>
<dbReference type="GO" id="GO:0003677">
    <property type="term" value="F:DNA binding"/>
    <property type="evidence" value="ECO:0007669"/>
    <property type="project" value="UniProtKB-KW"/>
</dbReference>
<keyword evidence="5" id="KW-0539">Nucleus</keyword>
<evidence type="ECO:0000256" key="2">
    <source>
        <dbReference type="ARBA" id="ARBA00023015"/>
    </source>
</evidence>
<dbReference type="InterPro" id="IPR036879">
    <property type="entry name" value="TF_MADSbox_sf"/>
</dbReference>
<dbReference type="InterPro" id="IPR002100">
    <property type="entry name" value="TF_MADSbox"/>
</dbReference>
<keyword evidence="2" id="KW-0805">Transcription regulation</keyword>